<organism evidence="3 4">
    <name type="scientific">Rubrivirga marina</name>
    <dbReference type="NCBI Taxonomy" id="1196024"/>
    <lineage>
        <taxon>Bacteria</taxon>
        <taxon>Pseudomonadati</taxon>
        <taxon>Rhodothermota</taxon>
        <taxon>Rhodothermia</taxon>
        <taxon>Rhodothermales</taxon>
        <taxon>Rubricoccaceae</taxon>
        <taxon>Rubrivirga</taxon>
    </lineage>
</organism>
<comment type="caution">
    <text evidence="3">The sequence shown here is derived from an EMBL/GenBank/DDBJ whole genome shotgun (WGS) entry which is preliminary data.</text>
</comment>
<reference evidence="3 4" key="1">
    <citation type="submission" date="2016-11" db="EMBL/GenBank/DDBJ databases">
        <title>Study of marine rhodopsin-containing bacteria.</title>
        <authorList>
            <person name="Yoshizawa S."/>
            <person name="Kumagai Y."/>
            <person name="Kogure K."/>
        </authorList>
    </citation>
    <scope>NUCLEOTIDE SEQUENCE [LARGE SCALE GENOMIC DNA]</scope>
    <source>
        <strain evidence="3 4">SAORIC-28</strain>
    </source>
</reference>
<dbReference type="PANTHER" id="PTHR30535:SF35">
    <property type="entry name" value="PERIPLASMIC BINDING PROTEIN"/>
    <property type="match status" value="1"/>
</dbReference>
<dbReference type="Proteomes" id="UP000216339">
    <property type="component" value="Unassembled WGS sequence"/>
</dbReference>
<gene>
    <name evidence="3" type="ORF">BSZ37_19870</name>
</gene>
<dbReference type="AlphaFoldDB" id="A0A271J6E6"/>
<dbReference type="Pfam" id="PF01497">
    <property type="entry name" value="Peripla_BP_2"/>
    <property type="match status" value="1"/>
</dbReference>
<dbReference type="InterPro" id="IPR054828">
    <property type="entry name" value="Vit_B12_bind_prot"/>
</dbReference>
<keyword evidence="4" id="KW-1185">Reference proteome</keyword>
<protein>
    <recommendedName>
        <fullName evidence="2">Fe/B12 periplasmic-binding domain-containing protein</fullName>
    </recommendedName>
</protein>
<dbReference type="InterPro" id="IPR050902">
    <property type="entry name" value="ABC_Transporter_SBP"/>
</dbReference>
<dbReference type="NCBIfam" id="NF038402">
    <property type="entry name" value="TroA_like"/>
    <property type="match status" value="1"/>
</dbReference>
<dbReference type="SUPFAM" id="SSF53807">
    <property type="entry name" value="Helical backbone' metal receptor"/>
    <property type="match status" value="1"/>
</dbReference>
<sequence>MVSLVPSQTELLADLGLDAEVVGLTRFCVHPEGWNERKQIVGGTKNVRVDRVRELAPDLVIANKEENVREQVEALQAIAPVFVTDVPDVDGALRMTRSVGGLVDRAAEADRLADAVAAGFARLGAEAEGAVPLRALYLIWRDPWMTVGDDTIIADVLRRGGVENAAVGHQRYPTLSPDQFAALAPDVVLLSSEPYPFGPAHVAEVQALAPRAQVELVDGEPFSWYGSRLLRAPDALDDLRRRLAAG</sequence>
<dbReference type="PANTHER" id="PTHR30535">
    <property type="entry name" value="VITAMIN B12-BINDING PROTEIN"/>
    <property type="match status" value="1"/>
</dbReference>
<evidence type="ECO:0000259" key="2">
    <source>
        <dbReference type="PROSITE" id="PS50983"/>
    </source>
</evidence>
<name>A0A271J6E6_9BACT</name>
<evidence type="ECO:0000313" key="4">
    <source>
        <dbReference type="Proteomes" id="UP000216339"/>
    </source>
</evidence>
<evidence type="ECO:0000313" key="3">
    <source>
        <dbReference type="EMBL" id="PAP78878.1"/>
    </source>
</evidence>
<feature type="domain" description="Fe/B12 periplasmic-binding" evidence="2">
    <location>
        <begin position="1"/>
        <end position="246"/>
    </location>
</feature>
<dbReference type="Gene3D" id="3.40.50.1980">
    <property type="entry name" value="Nitrogenase molybdenum iron protein domain"/>
    <property type="match status" value="2"/>
</dbReference>
<proteinExistence type="predicted"/>
<dbReference type="EMBL" id="MQWD01000001">
    <property type="protein sequence ID" value="PAP78878.1"/>
    <property type="molecule type" value="Genomic_DNA"/>
</dbReference>
<evidence type="ECO:0000256" key="1">
    <source>
        <dbReference type="ARBA" id="ARBA00022729"/>
    </source>
</evidence>
<keyword evidence="1" id="KW-0732">Signal</keyword>
<dbReference type="InterPro" id="IPR002491">
    <property type="entry name" value="ABC_transptr_periplasmic_BD"/>
</dbReference>
<accession>A0A271J6E6</accession>
<dbReference type="PROSITE" id="PS50983">
    <property type="entry name" value="FE_B12_PBP"/>
    <property type="match status" value="1"/>
</dbReference>